<dbReference type="Pfam" id="PF10604">
    <property type="entry name" value="Polyketide_cyc2"/>
    <property type="match status" value="1"/>
</dbReference>
<name>A0ABP9E3S3_9GAMM</name>
<dbReference type="Gene3D" id="3.30.530.20">
    <property type="match status" value="1"/>
</dbReference>
<accession>A0ABP9E3S3</accession>
<evidence type="ECO:0000313" key="1">
    <source>
        <dbReference type="EMBL" id="GAA4867569.1"/>
    </source>
</evidence>
<dbReference type="InterPro" id="IPR019587">
    <property type="entry name" value="Polyketide_cyclase/dehydratase"/>
</dbReference>
<reference evidence="2" key="1">
    <citation type="journal article" date="2019" name="Int. J. Syst. Evol. Microbiol.">
        <title>The Global Catalogue of Microorganisms (GCM) 10K type strain sequencing project: providing services to taxonomists for standard genome sequencing and annotation.</title>
        <authorList>
            <consortium name="The Broad Institute Genomics Platform"/>
            <consortium name="The Broad Institute Genome Sequencing Center for Infectious Disease"/>
            <person name="Wu L."/>
            <person name="Ma J."/>
        </authorList>
    </citation>
    <scope>NUCLEOTIDE SEQUENCE [LARGE SCALE GENOMIC DNA]</scope>
    <source>
        <strain evidence="2">JCM 18392</strain>
    </source>
</reference>
<organism evidence="1 2">
    <name type="scientific">Luteimonas vadosa</name>
    <dbReference type="NCBI Taxonomy" id="1165507"/>
    <lineage>
        <taxon>Bacteria</taxon>
        <taxon>Pseudomonadati</taxon>
        <taxon>Pseudomonadota</taxon>
        <taxon>Gammaproteobacteria</taxon>
        <taxon>Lysobacterales</taxon>
        <taxon>Lysobacteraceae</taxon>
        <taxon>Luteimonas</taxon>
    </lineage>
</organism>
<dbReference type="Proteomes" id="UP001501323">
    <property type="component" value="Unassembled WGS sequence"/>
</dbReference>
<gene>
    <name evidence="1" type="ORF">GCM10023332_19920</name>
</gene>
<comment type="caution">
    <text evidence="1">The sequence shown here is derived from an EMBL/GenBank/DDBJ whole genome shotgun (WGS) entry which is preliminary data.</text>
</comment>
<keyword evidence="2" id="KW-1185">Reference proteome</keyword>
<protein>
    <submittedName>
        <fullName evidence="1">SRPBCC family protein</fullName>
    </submittedName>
</protein>
<dbReference type="InterPro" id="IPR023393">
    <property type="entry name" value="START-like_dom_sf"/>
</dbReference>
<dbReference type="RefSeq" id="WP_345295330.1">
    <property type="nucleotide sequence ID" value="NZ_BAABJY010000002.1"/>
</dbReference>
<proteinExistence type="predicted"/>
<dbReference type="SUPFAM" id="SSF55961">
    <property type="entry name" value="Bet v1-like"/>
    <property type="match status" value="1"/>
</dbReference>
<dbReference type="EMBL" id="BAABJY010000002">
    <property type="protein sequence ID" value="GAA4867569.1"/>
    <property type="molecule type" value="Genomic_DNA"/>
</dbReference>
<evidence type="ECO:0000313" key="2">
    <source>
        <dbReference type="Proteomes" id="UP001501323"/>
    </source>
</evidence>
<sequence length="185" mass="20167">MGWRIAVAGWLLVFALEAGAEVKEAVPQGFTIENARTVAADPATTWRALVHDIDRWWPKDHSWWGDASTLSIEPRAGGCFCERDGARQARHMAVVFVEPDKLLRMVGGLGPLQGMGLGGAMEWRLEPVASGTRVTWWYRAGGYTPDDLTSFAAIVDKVQARQLQGLADFLGKMEGAGTSEDEPAP</sequence>